<feature type="compositionally biased region" description="Basic and acidic residues" evidence="1">
    <location>
        <begin position="44"/>
        <end position="57"/>
    </location>
</feature>
<protein>
    <submittedName>
        <fullName evidence="2">Uncharacterized protein</fullName>
    </submittedName>
</protein>
<name>C1H6I5_PARBA</name>
<dbReference type="VEuPathDB" id="FungiDB:PAAG_06376"/>
<dbReference type="HOGENOM" id="CLU_2134270_0_0_1"/>
<evidence type="ECO:0000313" key="2">
    <source>
        <dbReference type="EMBL" id="EEH35329.2"/>
    </source>
</evidence>
<reference evidence="2 3" key="1">
    <citation type="journal article" date="2011" name="PLoS Genet.">
        <title>Comparative genomic analysis of human fungal pathogens causing paracoccidioidomycosis.</title>
        <authorList>
            <person name="Desjardins C.A."/>
            <person name="Champion M.D."/>
            <person name="Holder J.W."/>
            <person name="Muszewska A."/>
            <person name="Goldberg J."/>
            <person name="Bailao A.M."/>
            <person name="Brigido M.M."/>
            <person name="Ferreira M.E."/>
            <person name="Garcia A.M."/>
            <person name="Grynberg M."/>
            <person name="Gujja S."/>
            <person name="Heiman D.I."/>
            <person name="Henn M.R."/>
            <person name="Kodira C.D."/>
            <person name="Leon-Narvaez H."/>
            <person name="Longo L.V."/>
            <person name="Ma L.J."/>
            <person name="Malavazi I."/>
            <person name="Matsuo A.L."/>
            <person name="Morais F.V."/>
            <person name="Pereira M."/>
            <person name="Rodriguez-Brito S."/>
            <person name="Sakthikumar S."/>
            <person name="Salem-Izacc S.M."/>
            <person name="Sykes S.M."/>
            <person name="Teixeira M.M."/>
            <person name="Vallejo M.C."/>
            <person name="Walter M.E."/>
            <person name="Yandava C."/>
            <person name="Young S."/>
            <person name="Zeng Q."/>
            <person name="Zucker J."/>
            <person name="Felipe M.S."/>
            <person name="Goldman G.H."/>
            <person name="Haas B.J."/>
            <person name="McEwen J.G."/>
            <person name="Nino-Vega G."/>
            <person name="Puccia R."/>
            <person name="San-Blas G."/>
            <person name="Soares C.M."/>
            <person name="Birren B.W."/>
            <person name="Cuomo C.A."/>
        </authorList>
    </citation>
    <scope>NUCLEOTIDE SEQUENCE [LARGE SCALE GENOMIC DNA]</scope>
    <source>
        <strain evidence="3">ATCC MYA-826 / Pb01</strain>
    </source>
</reference>
<organism evidence="2 3">
    <name type="scientific">Paracoccidioides lutzii (strain ATCC MYA-826 / Pb01)</name>
    <name type="common">Paracoccidioides brasiliensis</name>
    <dbReference type="NCBI Taxonomy" id="502779"/>
    <lineage>
        <taxon>Eukaryota</taxon>
        <taxon>Fungi</taxon>
        <taxon>Dikarya</taxon>
        <taxon>Ascomycota</taxon>
        <taxon>Pezizomycotina</taxon>
        <taxon>Eurotiomycetes</taxon>
        <taxon>Eurotiomycetidae</taxon>
        <taxon>Onygenales</taxon>
        <taxon>Ajellomycetaceae</taxon>
        <taxon>Paracoccidioides</taxon>
    </lineage>
</organism>
<dbReference type="EMBL" id="KN294009">
    <property type="protein sequence ID" value="EEH35329.2"/>
    <property type="molecule type" value="Genomic_DNA"/>
</dbReference>
<evidence type="ECO:0000256" key="1">
    <source>
        <dbReference type="SAM" id="MobiDB-lite"/>
    </source>
</evidence>
<dbReference type="Proteomes" id="UP000002059">
    <property type="component" value="Partially assembled WGS sequence"/>
</dbReference>
<evidence type="ECO:0000313" key="3">
    <source>
        <dbReference type="Proteomes" id="UP000002059"/>
    </source>
</evidence>
<feature type="region of interest" description="Disordered" evidence="1">
    <location>
        <begin position="17"/>
        <end position="113"/>
    </location>
</feature>
<proteinExistence type="predicted"/>
<sequence length="113" mass="12246">MLPYGKCRLELIVFWEQQQQHQGAPRDGSVGTPQTTSDAPAIGRKADGDDPKIDHALHLNPPSGGQSPSRIILHGFKPRFKHPQPQQDRAAVSLQHTRAEGGSPKLQAPDTGS</sequence>
<dbReference type="AlphaFoldDB" id="C1H6I5"/>
<accession>C1H6I5</accession>
<dbReference type="RefSeq" id="XP_015700100.1">
    <property type="nucleotide sequence ID" value="XM_015845874.1"/>
</dbReference>
<gene>
    <name evidence="2" type="ORF">PAAG_06376</name>
</gene>
<dbReference type="GeneID" id="9094918"/>
<keyword evidence="3" id="KW-1185">Reference proteome</keyword>
<dbReference type="KEGG" id="pbl:PAAG_06376"/>